<dbReference type="FunFam" id="1.10.10.60:FF:000020">
    <property type="entry name" value="Ceramide synthase 5"/>
    <property type="match status" value="1"/>
</dbReference>
<dbReference type="PANTHER" id="PTHR12560:SF0">
    <property type="entry name" value="LD18904P"/>
    <property type="match status" value="1"/>
</dbReference>
<dbReference type="GO" id="GO:0050291">
    <property type="term" value="F:sphingosine N-acyltransferase activity"/>
    <property type="evidence" value="ECO:0007669"/>
    <property type="project" value="InterPro"/>
</dbReference>
<evidence type="ECO:0000313" key="13">
    <source>
        <dbReference type="Proteomes" id="UP000719412"/>
    </source>
</evidence>
<protein>
    <recommendedName>
        <fullName evidence="11">TLC domain-containing protein</fullName>
    </recommendedName>
</protein>
<evidence type="ECO:0000256" key="1">
    <source>
        <dbReference type="ARBA" id="ARBA00004127"/>
    </source>
</evidence>
<dbReference type="PROSITE" id="PS50922">
    <property type="entry name" value="TLC"/>
    <property type="match status" value="1"/>
</dbReference>
<evidence type="ECO:0000259" key="11">
    <source>
        <dbReference type="PROSITE" id="PS50922"/>
    </source>
</evidence>
<dbReference type="Proteomes" id="UP000719412">
    <property type="component" value="Unassembled WGS sequence"/>
</dbReference>
<organism evidence="12 13">
    <name type="scientific">Tenebrio molitor</name>
    <name type="common">Yellow mealworm beetle</name>
    <dbReference type="NCBI Taxonomy" id="7067"/>
    <lineage>
        <taxon>Eukaryota</taxon>
        <taxon>Metazoa</taxon>
        <taxon>Ecdysozoa</taxon>
        <taxon>Arthropoda</taxon>
        <taxon>Hexapoda</taxon>
        <taxon>Insecta</taxon>
        <taxon>Pterygota</taxon>
        <taxon>Neoptera</taxon>
        <taxon>Endopterygota</taxon>
        <taxon>Coleoptera</taxon>
        <taxon>Polyphaga</taxon>
        <taxon>Cucujiformia</taxon>
        <taxon>Tenebrionidae</taxon>
        <taxon>Tenebrio</taxon>
    </lineage>
</organism>
<feature type="transmembrane region" description="Helical" evidence="10">
    <location>
        <begin position="51"/>
        <end position="77"/>
    </location>
</feature>
<evidence type="ECO:0000256" key="4">
    <source>
        <dbReference type="ARBA" id="ARBA00004991"/>
    </source>
</evidence>
<evidence type="ECO:0000256" key="9">
    <source>
        <dbReference type="PROSITE-ProRule" id="PRU00205"/>
    </source>
</evidence>
<name>A0A8J6LJD2_TENMO</name>
<gene>
    <name evidence="12" type="ORF">GEV33_001653</name>
</gene>
<dbReference type="AlphaFoldDB" id="A0A8J6LJD2"/>
<evidence type="ECO:0000256" key="6">
    <source>
        <dbReference type="ARBA" id="ARBA00022989"/>
    </source>
</evidence>
<dbReference type="InterPro" id="IPR016439">
    <property type="entry name" value="Lag1/Lac1-like"/>
</dbReference>
<feature type="transmembrane region" description="Helical" evidence="10">
    <location>
        <begin position="238"/>
        <end position="258"/>
    </location>
</feature>
<dbReference type="UniPathway" id="UPA00222"/>
<evidence type="ECO:0000313" key="12">
    <source>
        <dbReference type="EMBL" id="KAH0821138.1"/>
    </source>
</evidence>
<evidence type="ECO:0000256" key="5">
    <source>
        <dbReference type="ARBA" id="ARBA00022692"/>
    </source>
</evidence>
<dbReference type="PANTHER" id="PTHR12560">
    <property type="entry name" value="LONGEVITY ASSURANCE FACTOR 1 LAG1"/>
    <property type="match status" value="1"/>
</dbReference>
<sequence>MFVHHLATILLMCFSWLAGVFRLGCLVLVVHDCADVFLEAAKVAKYADYHATCTAIFCFFTVVWVVTRLGIFPFWIIKHTLTDAMKIVPDFPAYYTFNGLLLLLLALHCFWTYLILKVVAKVLGEGQVEGDQIEVKKAPHNAALEKTYSVSKKWKLDRVRGLAKQLDVSAEEVESWLKLRSAQDRPSVLTKFCESFWRCCYYTLACTAEVLILWNKPWFWDLDQCWTNFRDQTIARDVWWHIMISMSFYLSELMGLYFDVKRKDFWPMFTHHVISILLLFFAWKCNFNRITMAGIFLLDCNDILLESCQLLEHENQKPQLLAYKIQIQDSTGHVSK</sequence>
<evidence type="ECO:0000256" key="8">
    <source>
        <dbReference type="ARBA" id="ARBA00049036"/>
    </source>
</evidence>
<feature type="transmembrane region" description="Helical" evidence="10">
    <location>
        <begin position="97"/>
        <end position="116"/>
    </location>
</feature>
<accession>A0A8J6LJD2</accession>
<dbReference type="GO" id="GO:0005789">
    <property type="term" value="C:endoplasmic reticulum membrane"/>
    <property type="evidence" value="ECO:0007669"/>
    <property type="project" value="UniProtKB-SubCell"/>
</dbReference>
<comment type="catalytic activity">
    <reaction evidence="8">
        <text>sphinganine + octadecanoyl-CoA = N-(octadecanoyl)-sphinganine + CoA + H(+)</text>
        <dbReference type="Rhea" id="RHEA:36547"/>
        <dbReference type="ChEBI" id="CHEBI:15378"/>
        <dbReference type="ChEBI" id="CHEBI:57287"/>
        <dbReference type="ChEBI" id="CHEBI:57394"/>
        <dbReference type="ChEBI" id="CHEBI:57817"/>
        <dbReference type="ChEBI" id="CHEBI:67033"/>
    </reaction>
    <physiologicalReaction direction="left-to-right" evidence="8">
        <dbReference type="Rhea" id="RHEA:36548"/>
    </physiologicalReaction>
</comment>
<dbReference type="EMBL" id="JABDTM020009311">
    <property type="protein sequence ID" value="KAH0821138.1"/>
    <property type="molecule type" value="Genomic_DNA"/>
</dbReference>
<comment type="subcellular location">
    <subcellularLocation>
        <location evidence="1">Endomembrane system</location>
        <topology evidence="1">Multi-pass membrane protein</topology>
    </subcellularLocation>
    <subcellularLocation>
        <location evidence="2">Endoplasmic reticulum membrane</location>
    </subcellularLocation>
</comment>
<reference evidence="12" key="2">
    <citation type="submission" date="2021-08" db="EMBL/GenBank/DDBJ databases">
        <authorList>
            <person name="Eriksson T."/>
        </authorList>
    </citation>
    <scope>NUCLEOTIDE SEQUENCE</scope>
    <source>
        <strain evidence="12">Stoneville</strain>
        <tissue evidence="12">Whole head</tissue>
    </source>
</reference>
<dbReference type="InterPro" id="IPR006634">
    <property type="entry name" value="TLC-dom"/>
</dbReference>
<dbReference type="SMART" id="SM00724">
    <property type="entry name" value="TLC"/>
    <property type="match status" value="2"/>
</dbReference>
<evidence type="ECO:0000256" key="7">
    <source>
        <dbReference type="ARBA" id="ARBA00023136"/>
    </source>
</evidence>
<keyword evidence="5 9" id="KW-0812">Transmembrane</keyword>
<feature type="transmembrane region" description="Helical" evidence="10">
    <location>
        <begin position="265"/>
        <end position="283"/>
    </location>
</feature>
<evidence type="ECO:0000256" key="3">
    <source>
        <dbReference type="ARBA" id="ARBA00004760"/>
    </source>
</evidence>
<comment type="pathway">
    <text evidence="3">Lipid metabolism; sphingolipid metabolism.</text>
</comment>
<dbReference type="Pfam" id="PF03798">
    <property type="entry name" value="TRAM_LAG1_CLN8"/>
    <property type="match status" value="2"/>
</dbReference>
<keyword evidence="13" id="KW-1185">Reference proteome</keyword>
<feature type="domain" description="TLC" evidence="11">
    <location>
        <begin position="1"/>
        <end position="124"/>
    </location>
</feature>
<proteinExistence type="predicted"/>
<evidence type="ECO:0000256" key="10">
    <source>
        <dbReference type="SAM" id="Phobius"/>
    </source>
</evidence>
<comment type="caution">
    <text evidence="12">The sequence shown here is derived from an EMBL/GenBank/DDBJ whole genome shotgun (WGS) entry which is preliminary data.</text>
</comment>
<dbReference type="Gene3D" id="1.10.10.60">
    <property type="entry name" value="Homeodomain-like"/>
    <property type="match status" value="1"/>
</dbReference>
<reference evidence="12" key="1">
    <citation type="journal article" date="2020" name="J Insects Food Feed">
        <title>The yellow mealworm (Tenebrio molitor) genome: a resource for the emerging insects as food and feed industry.</title>
        <authorList>
            <person name="Eriksson T."/>
            <person name="Andere A."/>
            <person name="Kelstrup H."/>
            <person name="Emery V."/>
            <person name="Picard C."/>
        </authorList>
    </citation>
    <scope>NUCLEOTIDE SEQUENCE</scope>
    <source>
        <strain evidence="12">Stoneville</strain>
        <tissue evidence="12">Whole head</tissue>
    </source>
</reference>
<feature type="transmembrane region" description="Helical" evidence="10">
    <location>
        <begin position="6"/>
        <end position="30"/>
    </location>
</feature>
<evidence type="ECO:0000256" key="2">
    <source>
        <dbReference type="ARBA" id="ARBA00004586"/>
    </source>
</evidence>
<comment type="pathway">
    <text evidence="4">Sphingolipid metabolism.</text>
</comment>
<keyword evidence="7 9" id="KW-0472">Membrane</keyword>
<dbReference type="GO" id="GO:0046513">
    <property type="term" value="P:ceramide biosynthetic process"/>
    <property type="evidence" value="ECO:0007669"/>
    <property type="project" value="InterPro"/>
</dbReference>
<keyword evidence="6 10" id="KW-1133">Transmembrane helix</keyword>